<organism evidence="1 2">
    <name type="scientific">candidate division WOR_3 bacterium SM23_42</name>
    <dbReference type="NCBI Taxonomy" id="1703779"/>
    <lineage>
        <taxon>Bacteria</taxon>
        <taxon>Bacteria division WOR-3</taxon>
    </lineage>
</organism>
<protein>
    <submittedName>
        <fullName evidence="1">Uncharacterized protein</fullName>
    </submittedName>
</protein>
<dbReference type="Proteomes" id="UP000051373">
    <property type="component" value="Unassembled WGS sequence"/>
</dbReference>
<dbReference type="EMBL" id="LJUJ01000053">
    <property type="protein sequence ID" value="KPK62117.1"/>
    <property type="molecule type" value="Genomic_DNA"/>
</dbReference>
<name>A0A0S8FN19_UNCW3</name>
<proteinExistence type="predicted"/>
<evidence type="ECO:0000313" key="2">
    <source>
        <dbReference type="Proteomes" id="UP000051373"/>
    </source>
</evidence>
<accession>A0A0S8FN19</accession>
<comment type="caution">
    <text evidence="1">The sequence shown here is derived from an EMBL/GenBank/DDBJ whole genome shotgun (WGS) entry which is preliminary data.</text>
</comment>
<sequence length="123" mass="14427">RDTIETWKVLHSCNFPQFQRFEKCLLRIRNPLLYPIELQAHYFQCFASTSFSFSYFVEGLCKHFIIINQIYIVNKITKAEQPDCELIVSSKEMTLEKTHDFASSRNSIICGIKRRGATLGCFY</sequence>
<feature type="non-terminal residue" evidence="1">
    <location>
        <position position="1"/>
    </location>
</feature>
<gene>
    <name evidence="1" type="ORF">AMJ83_11570</name>
</gene>
<reference evidence="1 2" key="1">
    <citation type="journal article" date="2015" name="Microbiome">
        <title>Genomic resolution of linkages in carbon, nitrogen, and sulfur cycling among widespread estuary sediment bacteria.</title>
        <authorList>
            <person name="Baker B.J."/>
            <person name="Lazar C.S."/>
            <person name="Teske A.P."/>
            <person name="Dick G.J."/>
        </authorList>
    </citation>
    <scope>NUCLEOTIDE SEQUENCE [LARGE SCALE GENOMIC DNA]</scope>
    <source>
        <strain evidence="1">SM23_42</strain>
    </source>
</reference>
<evidence type="ECO:0000313" key="1">
    <source>
        <dbReference type="EMBL" id="KPK62117.1"/>
    </source>
</evidence>
<dbReference type="AlphaFoldDB" id="A0A0S8FN19"/>